<feature type="compositionally biased region" description="Low complexity" evidence="1">
    <location>
        <begin position="169"/>
        <end position="185"/>
    </location>
</feature>
<feature type="region of interest" description="Disordered" evidence="1">
    <location>
        <begin position="81"/>
        <end position="274"/>
    </location>
</feature>
<sequence length="379" mass="40835">MIQIGNQSNDQGNLSYQGSSPTKFTDPWALRTYTQHHHQHQQPPPRVPLSPAFTFPSCSNAPSGHLEPAFEFQSSLDAFNLPTTTTSNTSTSSTSTTSTRLRNGSLGSASSSGLDFGDESLGSSPSTSTSSKVSGWPSSSSSALPPSPFTSITPSTPPPLDSMDCDVDSFPSPSPSLSPSSSSPPDQSTHHQLDELSRLHHAAFESLRTSTQEEEEDFLARLRRWEEERQQQQGEGFLGVSPPLGEGVRAPPTSPLGLVRRTSEGGEGLKEDGEEMDEGMVDTIFADCEEEGEEEEEEDINIVLSPSPSPVKSLGLGPVSAEVRGRGSMMMRPKTNLEVEELSRKLKGGVVLEDYGAVREWQERGRGRMGSRDSLGGRI</sequence>
<dbReference type="Proteomes" id="UP000193467">
    <property type="component" value="Unassembled WGS sequence"/>
</dbReference>
<dbReference type="AlphaFoldDB" id="A0A1Y2EPE4"/>
<dbReference type="EMBL" id="MCGR01000046">
    <property type="protein sequence ID" value="ORY73409.1"/>
    <property type="molecule type" value="Genomic_DNA"/>
</dbReference>
<accession>A0A1Y2EPE4</accession>
<feature type="compositionally biased region" description="Basic and acidic residues" evidence="1">
    <location>
        <begin position="188"/>
        <end position="198"/>
    </location>
</feature>
<comment type="caution">
    <text evidence="2">The sequence shown here is derived from an EMBL/GenBank/DDBJ whole genome shotgun (WGS) entry which is preliminary data.</text>
</comment>
<gene>
    <name evidence="2" type="ORF">BCR35DRAFT_307135</name>
</gene>
<evidence type="ECO:0000313" key="2">
    <source>
        <dbReference type="EMBL" id="ORY73409.1"/>
    </source>
</evidence>
<feature type="compositionally biased region" description="Low complexity" evidence="1">
    <location>
        <begin position="123"/>
        <end position="154"/>
    </location>
</feature>
<name>A0A1Y2EPE4_9BASI</name>
<evidence type="ECO:0000313" key="3">
    <source>
        <dbReference type="Proteomes" id="UP000193467"/>
    </source>
</evidence>
<dbReference type="InParanoid" id="A0A1Y2EPE4"/>
<feature type="compositionally biased region" description="Basic and acidic residues" evidence="1">
    <location>
        <begin position="261"/>
        <end position="271"/>
    </location>
</feature>
<feature type="region of interest" description="Disordered" evidence="1">
    <location>
        <begin position="1"/>
        <end position="53"/>
    </location>
</feature>
<keyword evidence="3" id="KW-1185">Reference proteome</keyword>
<proteinExistence type="predicted"/>
<evidence type="ECO:0000256" key="1">
    <source>
        <dbReference type="SAM" id="MobiDB-lite"/>
    </source>
</evidence>
<protein>
    <submittedName>
        <fullName evidence="2">Uncharacterized protein</fullName>
    </submittedName>
</protein>
<reference evidence="2 3" key="1">
    <citation type="submission" date="2016-07" db="EMBL/GenBank/DDBJ databases">
        <title>Pervasive Adenine N6-methylation of Active Genes in Fungi.</title>
        <authorList>
            <consortium name="DOE Joint Genome Institute"/>
            <person name="Mondo S.J."/>
            <person name="Dannebaum R.O."/>
            <person name="Kuo R.C."/>
            <person name="Labutti K."/>
            <person name="Haridas S."/>
            <person name="Kuo A."/>
            <person name="Salamov A."/>
            <person name="Ahrendt S.R."/>
            <person name="Lipzen A."/>
            <person name="Sullivan W."/>
            <person name="Andreopoulos W.B."/>
            <person name="Clum A."/>
            <person name="Lindquist E."/>
            <person name="Daum C."/>
            <person name="Ramamoorthy G.K."/>
            <person name="Gryganskyi A."/>
            <person name="Culley D."/>
            <person name="Magnuson J.K."/>
            <person name="James T.Y."/>
            <person name="O'Malley M.A."/>
            <person name="Stajich J.E."/>
            <person name="Spatafora J.W."/>
            <person name="Visel A."/>
            <person name="Grigoriev I.V."/>
        </authorList>
    </citation>
    <scope>NUCLEOTIDE SEQUENCE [LARGE SCALE GENOMIC DNA]</scope>
    <source>
        <strain evidence="2 3">62-1032</strain>
    </source>
</reference>
<feature type="compositionally biased region" description="Basic and acidic residues" evidence="1">
    <location>
        <begin position="218"/>
        <end position="230"/>
    </location>
</feature>
<feature type="compositionally biased region" description="Low complexity" evidence="1">
    <location>
        <begin position="83"/>
        <end position="114"/>
    </location>
</feature>
<feature type="compositionally biased region" description="Polar residues" evidence="1">
    <location>
        <begin position="1"/>
        <end position="23"/>
    </location>
</feature>
<organism evidence="2 3">
    <name type="scientific">Leucosporidium creatinivorum</name>
    <dbReference type="NCBI Taxonomy" id="106004"/>
    <lineage>
        <taxon>Eukaryota</taxon>
        <taxon>Fungi</taxon>
        <taxon>Dikarya</taxon>
        <taxon>Basidiomycota</taxon>
        <taxon>Pucciniomycotina</taxon>
        <taxon>Microbotryomycetes</taxon>
        <taxon>Leucosporidiales</taxon>
        <taxon>Leucosporidium</taxon>
    </lineage>
</organism>